<evidence type="ECO:0000313" key="3">
    <source>
        <dbReference type="Proteomes" id="UP000008332"/>
    </source>
</evidence>
<evidence type="ECO:0000313" key="2">
    <source>
        <dbReference type="EMBL" id="ABD69604.1"/>
    </source>
</evidence>
<reference evidence="3" key="1">
    <citation type="submission" date="2006-02" db="EMBL/GenBank/DDBJ databases">
        <title>Complete sequence of chromosome of Rhodoferax ferrireducens DSM 15236.</title>
        <authorList>
            <person name="Copeland A."/>
            <person name="Lucas S."/>
            <person name="Lapidus A."/>
            <person name="Barry K."/>
            <person name="Detter J.C."/>
            <person name="Glavina del Rio T."/>
            <person name="Hammon N."/>
            <person name="Israni S."/>
            <person name="Pitluck S."/>
            <person name="Brettin T."/>
            <person name="Bruce D."/>
            <person name="Han C."/>
            <person name="Tapia R."/>
            <person name="Gilna P."/>
            <person name="Kiss H."/>
            <person name="Schmutz J."/>
            <person name="Larimer F."/>
            <person name="Land M."/>
            <person name="Kyrpides N."/>
            <person name="Ivanova N."/>
            <person name="Richardson P."/>
        </authorList>
    </citation>
    <scope>NUCLEOTIDE SEQUENCE [LARGE SCALE GENOMIC DNA]</scope>
    <source>
        <strain evidence="3">ATCC BAA-621 / DSM 15236 / T118</strain>
    </source>
</reference>
<dbReference type="EMBL" id="CP000267">
    <property type="protein sequence ID" value="ABD69604.1"/>
    <property type="molecule type" value="Genomic_DNA"/>
</dbReference>
<keyword evidence="3" id="KW-1185">Reference proteome</keyword>
<dbReference type="KEGG" id="rfr:Rfer_1878"/>
<dbReference type="Proteomes" id="UP000008332">
    <property type="component" value="Chromosome"/>
</dbReference>
<evidence type="ECO:0000256" key="1">
    <source>
        <dbReference type="SAM" id="MobiDB-lite"/>
    </source>
</evidence>
<dbReference type="RefSeq" id="WP_011464172.1">
    <property type="nucleotide sequence ID" value="NC_007908.1"/>
</dbReference>
<dbReference type="HOGENOM" id="CLU_1516749_0_0_4"/>
<proteinExistence type="predicted"/>
<gene>
    <name evidence="2" type="ordered locus">Rfer_1878</name>
</gene>
<dbReference type="AlphaFoldDB" id="Q21X99"/>
<organism evidence="2 3">
    <name type="scientific">Albidiferax ferrireducens (strain ATCC BAA-621 / DSM 15236 / T118)</name>
    <name type="common">Rhodoferax ferrireducens</name>
    <dbReference type="NCBI Taxonomy" id="338969"/>
    <lineage>
        <taxon>Bacteria</taxon>
        <taxon>Pseudomonadati</taxon>
        <taxon>Pseudomonadota</taxon>
        <taxon>Betaproteobacteria</taxon>
        <taxon>Burkholderiales</taxon>
        <taxon>Comamonadaceae</taxon>
        <taxon>Rhodoferax</taxon>
    </lineage>
</organism>
<dbReference type="OrthoDB" id="8910081at2"/>
<protein>
    <submittedName>
        <fullName evidence="2">Uncharacterized protein</fullName>
    </submittedName>
</protein>
<dbReference type="STRING" id="338969.Rfer_1878"/>
<feature type="compositionally biased region" description="Low complexity" evidence="1">
    <location>
        <begin position="155"/>
        <end position="165"/>
    </location>
</feature>
<sequence length="177" mass="18852">MSAALLTPSERLTLSRERLRLALRDISAPAGGGASSAHASAVGLAWLDSLKSIPAAAIVIEAVHSWWAQHPWRISSLLISEATKTVVQPMAQRHPLGLIVGALLLGGVLVRARPWRLVFTSSLLAGLLPQLLSKAVAQLPTQSWIAALTELLRQPRQPQEPAQAAGLSPTRPDAPTR</sequence>
<accession>Q21X99</accession>
<name>Q21X99_ALBFT</name>
<feature type="region of interest" description="Disordered" evidence="1">
    <location>
        <begin position="155"/>
        <end position="177"/>
    </location>
</feature>